<dbReference type="InterPro" id="IPR029058">
    <property type="entry name" value="AB_hydrolase_fold"/>
</dbReference>
<dbReference type="GO" id="GO:0006508">
    <property type="term" value="P:proteolysis"/>
    <property type="evidence" value="ECO:0007669"/>
    <property type="project" value="InterPro"/>
</dbReference>
<dbReference type="Gene3D" id="3.40.50.1820">
    <property type="entry name" value="alpha/beta hydrolase"/>
    <property type="match status" value="1"/>
</dbReference>
<keyword evidence="1 4" id="KW-0378">Hydrolase</keyword>
<dbReference type="InterPro" id="IPR002471">
    <property type="entry name" value="Pept_S9_AS"/>
</dbReference>
<dbReference type="GO" id="GO:0052689">
    <property type="term" value="F:carboxylic ester hydrolase activity"/>
    <property type="evidence" value="ECO:0007669"/>
    <property type="project" value="TreeGrafter"/>
</dbReference>
<accession>A0A7X9RWV3</accession>
<dbReference type="AlphaFoldDB" id="A0A7X9RWV3"/>
<protein>
    <submittedName>
        <fullName evidence="4">Alpha/beta fold hydrolase</fullName>
    </submittedName>
</protein>
<evidence type="ECO:0000256" key="2">
    <source>
        <dbReference type="SAM" id="SignalP"/>
    </source>
</evidence>
<dbReference type="PROSITE" id="PS00708">
    <property type="entry name" value="PRO_ENDOPEP_SER"/>
    <property type="match status" value="1"/>
</dbReference>
<evidence type="ECO:0000313" key="5">
    <source>
        <dbReference type="Proteomes" id="UP000576082"/>
    </source>
</evidence>
<evidence type="ECO:0000313" key="4">
    <source>
        <dbReference type="EMBL" id="NME70191.1"/>
    </source>
</evidence>
<dbReference type="GO" id="GO:0004252">
    <property type="term" value="F:serine-type endopeptidase activity"/>
    <property type="evidence" value="ECO:0007669"/>
    <property type="project" value="InterPro"/>
</dbReference>
<keyword evidence="5" id="KW-1185">Reference proteome</keyword>
<sequence>MKKSFISATILLLLFLFNSTIMAQNLVGPWKGELEIPTGKLTVIFHIKHDNNRFSGTMDVPEQGGKGIPIHSITYQNPFLTIELPNLGIKYVGNVLDDDNIEGTFQQAGASLPLHLKKSLEVILGKPKPQEPQAPFPYISTNVTFQNGNVTLSGTLTRPKENKKYPAVILITGSGPQDRNHEILGHKPFLLLADQLTRSGFAVLRFDDRGTAKSTGEFANSTTYDFADDVAEAFHFLSKRTDIDPQKIGLLGHSEGGIVASITYEKVPQVGFIILMASPGVKGKDLMLLQKKVIDEKSNVPPAVVARDQKIFGEAYDMIVRKEQPLYDRLKEYFKHQLNVQVSDKQIHNIALSLSNPWFTEFIRLDPATYFQKVKCPVLALNGSKDVQVVASQNLPAIESALQKAGNKHFKIVELEGLNHLFQKCETGLPNEYGQIEQTLSPFLLDEIKKWIVFNTEQ</sequence>
<dbReference type="EMBL" id="JABANE010000057">
    <property type="protein sequence ID" value="NME70191.1"/>
    <property type="molecule type" value="Genomic_DNA"/>
</dbReference>
<feature type="domain" description="Serine aminopeptidase S33" evidence="3">
    <location>
        <begin position="192"/>
        <end position="420"/>
    </location>
</feature>
<dbReference type="RefSeq" id="WP_169658433.1">
    <property type="nucleotide sequence ID" value="NZ_JABANE010000057.1"/>
</dbReference>
<dbReference type="PANTHER" id="PTHR43265:SF1">
    <property type="entry name" value="ESTERASE ESTD"/>
    <property type="match status" value="1"/>
</dbReference>
<organism evidence="4 5">
    <name type="scientific">Flammeovirga aprica JL-4</name>
    <dbReference type="NCBI Taxonomy" id="694437"/>
    <lineage>
        <taxon>Bacteria</taxon>
        <taxon>Pseudomonadati</taxon>
        <taxon>Bacteroidota</taxon>
        <taxon>Cytophagia</taxon>
        <taxon>Cytophagales</taxon>
        <taxon>Flammeovirgaceae</taxon>
        <taxon>Flammeovirga</taxon>
    </lineage>
</organism>
<evidence type="ECO:0000259" key="3">
    <source>
        <dbReference type="Pfam" id="PF12146"/>
    </source>
</evidence>
<feature type="signal peptide" evidence="2">
    <location>
        <begin position="1"/>
        <end position="23"/>
    </location>
</feature>
<dbReference type="PANTHER" id="PTHR43265">
    <property type="entry name" value="ESTERASE ESTD"/>
    <property type="match status" value="1"/>
</dbReference>
<dbReference type="Pfam" id="PF12146">
    <property type="entry name" value="Hydrolase_4"/>
    <property type="match status" value="1"/>
</dbReference>
<evidence type="ECO:0000256" key="1">
    <source>
        <dbReference type="ARBA" id="ARBA00022801"/>
    </source>
</evidence>
<dbReference type="InterPro" id="IPR022742">
    <property type="entry name" value="Hydrolase_4"/>
</dbReference>
<feature type="chain" id="PRO_5030984737" evidence="2">
    <location>
        <begin position="24"/>
        <end position="458"/>
    </location>
</feature>
<name>A0A7X9RWV3_9BACT</name>
<comment type="caution">
    <text evidence="4">The sequence shown here is derived from an EMBL/GenBank/DDBJ whole genome shotgun (WGS) entry which is preliminary data.</text>
</comment>
<reference evidence="4 5" key="1">
    <citation type="submission" date="2020-04" db="EMBL/GenBank/DDBJ databases">
        <title>Flammeovirga sp. SR4, a novel species isolated from seawater.</title>
        <authorList>
            <person name="Wang X."/>
        </authorList>
    </citation>
    <scope>NUCLEOTIDE SEQUENCE [LARGE SCALE GENOMIC DNA]</scope>
    <source>
        <strain evidence="4 5">ATCC 23126</strain>
    </source>
</reference>
<gene>
    <name evidence="4" type="ORF">HHU12_19605</name>
</gene>
<dbReference type="SUPFAM" id="SSF53474">
    <property type="entry name" value="alpha/beta-Hydrolases"/>
    <property type="match status" value="1"/>
</dbReference>
<dbReference type="Proteomes" id="UP000576082">
    <property type="component" value="Unassembled WGS sequence"/>
</dbReference>
<dbReference type="InterPro" id="IPR053145">
    <property type="entry name" value="AB_hydrolase_Est10"/>
</dbReference>
<proteinExistence type="predicted"/>
<keyword evidence="2" id="KW-0732">Signal</keyword>